<gene>
    <name evidence="4" type="ORF">A2941_01620</name>
</gene>
<feature type="domain" description="Beta-Casp" evidence="3">
    <location>
        <begin position="243"/>
        <end position="368"/>
    </location>
</feature>
<comment type="caution">
    <text evidence="4">The sequence shown here is derived from an EMBL/GenBank/DDBJ whole genome shotgun (WGS) entry which is preliminary data.</text>
</comment>
<dbReference type="CDD" id="cd16295">
    <property type="entry name" value="TTHA0252-CPSF-like_MBL-fold"/>
    <property type="match status" value="1"/>
</dbReference>
<protein>
    <recommendedName>
        <fullName evidence="6">MBL fold metallo-hydrolase</fullName>
    </recommendedName>
</protein>
<dbReference type="PANTHER" id="PTHR11203:SF37">
    <property type="entry name" value="INTEGRATOR COMPLEX SUBUNIT 11"/>
    <property type="match status" value="1"/>
</dbReference>
<dbReference type="SMART" id="SM01027">
    <property type="entry name" value="Beta-Casp"/>
    <property type="match status" value="1"/>
</dbReference>
<dbReference type="GO" id="GO:0004521">
    <property type="term" value="F:RNA endonuclease activity"/>
    <property type="evidence" value="ECO:0007669"/>
    <property type="project" value="TreeGrafter"/>
</dbReference>
<sequence length="462" mass="50736">MRITFCGAAQTVTGSNFLVETGSPAGELKFLVDCGMFQGSLQAEAHNKDPFPYDAGSISAVLLTHSHADHSGRLPKLYKDGFRGPLYATPPTLDMTRVALPDNLSLLTSNAKREQHEPFYTAEDVEQVIALGSPVSYGQEFELASGINIIFHDAGHILGSAIIEVQTEGKRVYFSGDLGNPPAPLLRSFEYPLNADYVVVDATYGNRIHEDRSRRLEKFRQVVRDTITRGGTLMIPSFAIERTQELLFELNGMANAGEIPPIPMFIDSPLAIRMTEVYQKYPQYFNTEAMQLVRSGDDLFNFPGLKYMRTAEESKKINDMPAPKVIIAGSGMSNGGRIQHHERRYLSDPNSSILFIGFQAEGTLGRRIFDGAPEVRIFDETVPVRCHIQAIGGYSAHADQPMIIDWLTCGQGRLPAGRQGGKLKRVFTVHGEADSTVALANAVKEKLSVDALAPTSGQTVEL</sequence>
<keyword evidence="1" id="KW-0378">Hydrolase</keyword>
<dbReference type="SMART" id="SM00849">
    <property type="entry name" value="Lactamase_B"/>
    <property type="match status" value="1"/>
</dbReference>
<dbReference type="InterPro" id="IPR036866">
    <property type="entry name" value="RibonucZ/Hydroxyglut_hydro"/>
</dbReference>
<evidence type="ECO:0000256" key="1">
    <source>
        <dbReference type="ARBA" id="ARBA00022801"/>
    </source>
</evidence>
<dbReference type="EMBL" id="MGKO01000008">
    <property type="protein sequence ID" value="OGN27668.1"/>
    <property type="molecule type" value="Genomic_DNA"/>
</dbReference>
<accession>A0A1F8GSP1</accession>
<dbReference type="Pfam" id="PF16661">
    <property type="entry name" value="Lactamase_B_6"/>
    <property type="match status" value="1"/>
</dbReference>
<organism evidence="4 5">
    <name type="scientific">Candidatus Yanofskybacteria bacterium RIFCSPLOWO2_01_FULL_49_17</name>
    <dbReference type="NCBI Taxonomy" id="1802700"/>
    <lineage>
        <taxon>Bacteria</taxon>
        <taxon>Candidatus Yanofskyibacteriota</taxon>
    </lineage>
</organism>
<evidence type="ECO:0000313" key="5">
    <source>
        <dbReference type="Proteomes" id="UP000178444"/>
    </source>
</evidence>
<evidence type="ECO:0000259" key="2">
    <source>
        <dbReference type="SMART" id="SM00849"/>
    </source>
</evidence>
<dbReference type="Pfam" id="PF10996">
    <property type="entry name" value="Beta-Casp"/>
    <property type="match status" value="1"/>
</dbReference>
<evidence type="ECO:0000259" key="3">
    <source>
        <dbReference type="SMART" id="SM01027"/>
    </source>
</evidence>
<proteinExistence type="predicted"/>
<dbReference type="InterPro" id="IPR022712">
    <property type="entry name" value="Beta_Casp"/>
</dbReference>
<dbReference type="AlphaFoldDB" id="A0A1F8GSP1"/>
<reference evidence="4 5" key="1">
    <citation type="journal article" date="2016" name="Nat. Commun.">
        <title>Thousands of microbial genomes shed light on interconnected biogeochemical processes in an aquifer system.</title>
        <authorList>
            <person name="Anantharaman K."/>
            <person name="Brown C.T."/>
            <person name="Hug L.A."/>
            <person name="Sharon I."/>
            <person name="Castelle C.J."/>
            <person name="Probst A.J."/>
            <person name="Thomas B.C."/>
            <person name="Singh A."/>
            <person name="Wilkins M.J."/>
            <person name="Karaoz U."/>
            <person name="Brodie E.L."/>
            <person name="Williams K.H."/>
            <person name="Hubbard S.S."/>
            <person name="Banfield J.F."/>
        </authorList>
    </citation>
    <scope>NUCLEOTIDE SEQUENCE [LARGE SCALE GENOMIC DNA]</scope>
</reference>
<dbReference type="Pfam" id="PF07521">
    <property type="entry name" value="RMMBL"/>
    <property type="match status" value="1"/>
</dbReference>
<dbReference type="Proteomes" id="UP000178444">
    <property type="component" value="Unassembled WGS sequence"/>
</dbReference>
<dbReference type="InterPro" id="IPR001279">
    <property type="entry name" value="Metallo-B-lactamas"/>
</dbReference>
<evidence type="ECO:0008006" key="6">
    <source>
        <dbReference type="Google" id="ProtNLM"/>
    </source>
</evidence>
<feature type="domain" description="Metallo-beta-lactamase" evidence="2">
    <location>
        <begin position="13"/>
        <end position="231"/>
    </location>
</feature>
<dbReference type="SUPFAM" id="SSF56281">
    <property type="entry name" value="Metallo-hydrolase/oxidoreductase"/>
    <property type="match status" value="1"/>
</dbReference>
<dbReference type="InterPro" id="IPR011108">
    <property type="entry name" value="RMMBL"/>
</dbReference>
<name>A0A1F8GSP1_9BACT</name>
<dbReference type="Gene3D" id="3.60.15.10">
    <property type="entry name" value="Ribonuclease Z/Hydroxyacylglutathione hydrolase-like"/>
    <property type="match status" value="1"/>
</dbReference>
<dbReference type="PANTHER" id="PTHR11203">
    <property type="entry name" value="CLEAVAGE AND POLYADENYLATION SPECIFICITY FACTOR FAMILY MEMBER"/>
    <property type="match status" value="1"/>
</dbReference>
<dbReference type="InterPro" id="IPR050698">
    <property type="entry name" value="MBL"/>
</dbReference>
<evidence type="ECO:0000313" key="4">
    <source>
        <dbReference type="EMBL" id="OGN27668.1"/>
    </source>
</evidence>
<dbReference type="GO" id="GO:0016787">
    <property type="term" value="F:hydrolase activity"/>
    <property type="evidence" value="ECO:0007669"/>
    <property type="project" value="UniProtKB-KW"/>
</dbReference>
<dbReference type="Gene3D" id="3.40.50.10890">
    <property type="match status" value="1"/>
</dbReference>